<keyword evidence="3" id="KW-1185">Reference proteome</keyword>
<keyword evidence="1" id="KW-0812">Transmembrane</keyword>
<evidence type="ECO:0000256" key="1">
    <source>
        <dbReference type="SAM" id="Phobius"/>
    </source>
</evidence>
<feature type="transmembrane region" description="Helical" evidence="1">
    <location>
        <begin position="48"/>
        <end position="66"/>
    </location>
</feature>
<gene>
    <name evidence="2" type="ORF">Q8791_02050</name>
</gene>
<sequence length="321" mass="34017">MSRSNEPEAFPGNVPARARWTLAAFLLAAFAGLLALRVNRWGGLDQTSLFYVGLPAVIALIVVFTVRARSATGVAMAVTTVGLALAAALLGEGTVCLVIAAPLLYGIAGLVAWTAKSFGAGGRGGRHALLGVPVLFALALEGVAGTTLLPRADQGEGSVLIDAEPEQVAAALAAPPPYAAPDALFLRAVPFPHPVRATGEGLGTGDVRVVDFTPRRVLRIGSEPTPRDLELEVAESESDADGGRVVFDVVRDTTFANWMDMRRAEAVWSREGDGTRLTWTIEYERTYEPSWYFGPIQSYTTDLAADYLATTFRDAIAEEGA</sequence>
<dbReference type="Proteomes" id="UP001356095">
    <property type="component" value="Unassembled WGS sequence"/>
</dbReference>
<dbReference type="RefSeq" id="WP_330089833.1">
    <property type="nucleotide sequence ID" value="NZ_JAUZMY010000002.1"/>
</dbReference>
<evidence type="ECO:0008006" key="4">
    <source>
        <dbReference type="Google" id="ProtNLM"/>
    </source>
</evidence>
<evidence type="ECO:0000313" key="2">
    <source>
        <dbReference type="EMBL" id="MEE2036003.1"/>
    </source>
</evidence>
<feature type="transmembrane region" description="Helical" evidence="1">
    <location>
        <begin position="20"/>
        <end position="36"/>
    </location>
</feature>
<keyword evidence="1" id="KW-1133">Transmembrane helix</keyword>
<name>A0ABU7K170_9ACTN</name>
<feature type="transmembrane region" description="Helical" evidence="1">
    <location>
        <begin position="127"/>
        <end position="149"/>
    </location>
</feature>
<proteinExistence type="predicted"/>
<reference evidence="2 3" key="1">
    <citation type="submission" date="2023-08" db="EMBL/GenBank/DDBJ databases">
        <authorList>
            <person name="Girao M."/>
            <person name="Carvalho M.F."/>
        </authorList>
    </citation>
    <scope>NUCLEOTIDE SEQUENCE [LARGE SCALE GENOMIC DNA]</scope>
    <source>
        <strain evidence="2 3">CT-R113</strain>
    </source>
</reference>
<feature type="transmembrane region" description="Helical" evidence="1">
    <location>
        <begin position="97"/>
        <end position="115"/>
    </location>
</feature>
<accession>A0ABU7K170</accession>
<evidence type="ECO:0000313" key="3">
    <source>
        <dbReference type="Proteomes" id="UP001356095"/>
    </source>
</evidence>
<dbReference type="EMBL" id="JAUZMY010000002">
    <property type="protein sequence ID" value="MEE2036003.1"/>
    <property type="molecule type" value="Genomic_DNA"/>
</dbReference>
<keyword evidence="1" id="KW-0472">Membrane</keyword>
<comment type="caution">
    <text evidence="2">The sequence shown here is derived from an EMBL/GenBank/DDBJ whole genome shotgun (WGS) entry which is preliminary data.</text>
</comment>
<protein>
    <recommendedName>
        <fullName evidence="4">Polyketide cyclase</fullName>
    </recommendedName>
</protein>
<organism evidence="2 3">
    <name type="scientific">Nocardiopsis codii</name>
    <dbReference type="NCBI Taxonomy" id="3065942"/>
    <lineage>
        <taxon>Bacteria</taxon>
        <taxon>Bacillati</taxon>
        <taxon>Actinomycetota</taxon>
        <taxon>Actinomycetes</taxon>
        <taxon>Streptosporangiales</taxon>
        <taxon>Nocardiopsidaceae</taxon>
        <taxon>Nocardiopsis</taxon>
    </lineage>
</organism>
<feature type="transmembrane region" description="Helical" evidence="1">
    <location>
        <begin position="73"/>
        <end position="91"/>
    </location>
</feature>